<dbReference type="OrthoDB" id="200349at2759"/>
<keyword evidence="2" id="KW-1185">Reference proteome</keyword>
<dbReference type="PANTHER" id="PTHR11051:SF8">
    <property type="entry name" value="PROTEIN-GLUCOSYLGALACTOSYLHYDROXYLYSINE GLUCOSIDASE"/>
    <property type="match status" value="1"/>
</dbReference>
<dbReference type="EMBL" id="JAPFRF010000001">
    <property type="protein sequence ID" value="KAJ7344271.1"/>
    <property type="molecule type" value="Genomic_DNA"/>
</dbReference>
<comment type="caution">
    <text evidence="1">The sequence shown here is derived from an EMBL/GenBank/DDBJ whole genome shotgun (WGS) entry which is preliminary data.</text>
</comment>
<dbReference type="GO" id="GO:0005975">
    <property type="term" value="P:carbohydrate metabolic process"/>
    <property type="evidence" value="ECO:0007669"/>
    <property type="project" value="TreeGrafter"/>
</dbReference>
<proteinExistence type="predicted"/>
<dbReference type="GO" id="GO:0047402">
    <property type="term" value="F:protein-glucosylgalactosylhydroxylysine glucosidase activity"/>
    <property type="evidence" value="ECO:0007669"/>
    <property type="project" value="TreeGrafter"/>
</dbReference>
<dbReference type="AlphaFoldDB" id="A0A9Q0Y653"/>
<evidence type="ECO:0000313" key="2">
    <source>
        <dbReference type="Proteomes" id="UP001142489"/>
    </source>
</evidence>
<sequence length="267" mass="29639">MEDPMVFTSSTLPSDPRLLATVTNAYLGTRIYRDILHVNGIYNGAVGDTHRADIPSPVNVRMNMVAEDNPSETFCLDTRTGTYIHTIQSSSYTATHRIYAHHSLVHLLAFSITVRRSDLSIQPITVNLQSQFLPESPDLDLHRGPDFQGANYLYGKTLVPEVEGGPQPTVHMIWTPEPESLTLPREEKEKCWDFLTAIAEAEEDAKRCFSEGMSLIGSGSLYVSHVQSWAALWEGCCITVDGPLSFQPGHLWMPILSSKCPSSSGRF</sequence>
<dbReference type="PANTHER" id="PTHR11051">
    <property type="entry name" value="GLYCOSYL HYDROLASE-RELATED"/>
    <property type="match status" value="1"/>
</dbReference>
<reference evidence="1" key="1">
    <citation type="journal article" date="2023" name="DNA Res.">
        <title>Chromosome-level genome assembly of Phrynocephalus forsythii using third-generation DNA sequencing and Hi-C analysis.</title>
        <authorList>
            <person name="Qi Y."/>
            <person name="Zhao W."/>
            <person name="Zhao Y."/>
            <person name="Niu C."/>
            <person name="Cao S."/>
            <person name="Zhang Y."/>
        </authorList>
    </citation>
    <scope>NUCLEOTIDE SEQUENCE</scope>
    <source>
        <tissue evidence="1">Muscle</tissue>
    </source>
</reference>
<evidence type="ECO:0000313" key="1">
    <source>
        <dbReference type="EMBL" id="KAJ7344271.1"/>
    </source>
</evidence>
<accession>A0A9Q0Y653</accession>
<organism evidence="1 2">
    <name type="scientific">Phrynocephalus forsythii</name>
    <dbReference type="NCBI Taxonomy" id="171643"/>
    <lineage>
        <taxon>Eukaryota</taxon>
        <taxon>Metazoa</taxon>
        <taxon>Chordata</taxon>
        <taxon>Craniata</taxon>
        <taxon>Vertebrata</taxon>
        <taxon>Euteleostomi</taxon>
        <taxon>Lepidosauria</taxon>
        <taxon>Squamata</taxon>
        <taxon>Bifurcata</taxon>
        <taxon>Unidentata</taxon>
        <taxon>Episquamata</taxon>
        <taxon>Toxicofera</taxon>
        <taxon>Iguania</taxon>
        <taxon>Acrodonta</taxon>
        <taxon>Agamidae</taxon>
        <taxon>Agaminae</taxon>
        <taxon>Phrynocephalus</taxon>
    </lineage>
</organism>
<gene>
    <name evidence="1" type="ORF">JRQ81_000221</name>
</gene>
<dbReference type="Proteomes" id="UP001142489">
    <property type="component" value="Unassembled WGS sequence"/>
</dbReference>
<name>A0A9Q0Y653_9SAUR</name>
<protein>
    <submittedName>
        <fullName evidence="1">Uncharacterized protein</fullName>
    </submittedName>
</protein>
<dbReference type="GO" id="GO:0005829">
    <property type="term" value="C:cytosol"/>
    <property type="evidence" value="ECO:0007669"/>
    <property type="project" value="TreeGrafter"/>
</dbReference>